<comment type="caution">
    <text evidence="2">The sequence shown here is derived from an EMBL/GenBank/DDBJ whole genome shotgun (WGS) entry which is preliminary data.</text>
</comment>
<dbReference type="Proteomes" id="UP001215598">
    <property type="component" value="Unassembled WGS sequence"/>
</dbReference>
<proteinExistence type="predicted"/>
<sequence>MSEPSSETILDQLAGIKILLREQAEERVQHAKYKEERRETADKQRAESAAVGEQVREKLKFKFTIRSHRKLALDRNHAQFVCWLFGFVLSVICVDTFRPQI</sequence>
<feature type="compositionally biased region" description="Basic and acidic residues" evidence="1">
    <location>
        <begin position="30"/>
        <end position="46"/>
    </location>
</feature>
<name>A0AAD7P1E0_9AGAR</name>
<gene>
    <name evidence="2" type="ORF">B0H16DRAFT_1446656</name>
</gene>
<dbReference type="EMBL" id="JARKIB010000002">
    <property type="protein sequence ID" value="KAJ7784439.1"/>
    <property type="molecule type" value="Genomic_DNA"/>
</dbReference>
<feature type="region of interest" description="Disordered" evidence="1">
    <location>
        <begin position="30"/>
        <end position="50"/>
    </location>
</feature>
<evidence type="ECO:0000313" key="3">
    <source>
        <dbReference type="Proteomes" id="UP001215598"/>
    </source>
</evidence>
<evidence type="ECO:0000256" key="1">
    <source>
        <dbReference type="SAM" id="MobiDB-lite"/>
    </source>
</evidence>
<keyword evidence="3" id="KW-1185">Reference proteome</keyword>
<accession>A0AAD7P1E0</accession>
<evidence type="ECO:0000313" key="2">
    <source>
        <dbReference type="EMBL" id="KAJ7784439.1"/>
    </source>
</evidence>
<dbReference type="AlphaFoldDB" id="A0AAD7P1E0"/>
<organism evidence="2 3">
    <name type="scientific">Mycena metata</name>
    <dbReference type="NCBI Taxonomy" id="1033252"/>
    <lineage>
        <taxon>Eukaryota</taxon>
        <taxon>Fungi</taxon>
        <taxon>Dikarya</taxon>
        <taxon>Basidiomycota</taxon>
        <taxon>Agaricomycotina</taxon>
        <taxon>Agaricomycetes</taxon>
        <taxon>Agaricomycetidae</taxon>
        <taxon>Agaricales</taxon>
        <taxon>Marasmiineae</taxon>
        <taxon>Mycenaceae</taxon>
        <taxon>Mycena</taxon>
    </lineage>
</organism>
<protein>
    <submittedName>
        <fullName evidence="2">Uncharacterized protein</fullName>
    </submittedName>
</protein>
<reference evidence="2" key="1">
    <citation type="submission" date="2023-03" db="EMBL/GenBank/DDBJ databases">
        <title>Massive genome expansion in bonnet fungi (Mycena s.s.) driven by repeated elements and novel gene families across ecological guilds.</title>
        <authorList>
            <consortium name="Lawrence Berkeley National Laboratory"/>
            <person name="Harder C.B."/>
            <person name="Miyauchi S."/>
            <person name="Viragh M."/>
            <person name="Kuo A."/>
            <person name="Thoen E."/>
            <person name="Andreopoulos B."/>
            <person name="Lu D."/>
            <person name="Skrede I."/>
            <person name="Drula E."/>
            <person name="Henrissat B."/>
            <person name="Morin E."/>
            <person name="Kohler A."/>
            <person name="Barry K."/>
            <person name="LaButti K."/>
            <person name="Morin E."/>
            <person name="Salamov A."/>
            <person name="Lipzen A."/>
            <person name="Mereny Z."/>
            <person name="Hegedus B."/>
            <person name="Baldrian P."/>
            <person name="Stursova M."/>
            <person name="Weitz H."/>
            <person name="Taylor A."/>
            <person name="Grigoriev I.V."/>
            <person name="Nagy L.G."/>
            <person name="Martin F."/>
            <person name="Kauserud H."/>
        </authorList>
    </citation>
    <scope>NUCLEOTIDE SEQUENCE</scope>
    <source>
        <strain evidence="2">CBHHK182m</strain>
    </source>
</reference>